<evidence type="ECO:0000313" key="3">
    <source>
        <dbReference type="Proteomes" id="UP000008783"/>
    </source>
</evidence>
<proteinExistence type="predicted"/>
<dbReference type="AlphaFoldDB" id="E3KNC2"/>
<dbReference type="Proteomes" id="UP000008783">
    <property type="component" value="Unassembled WGS sequence"/>
</dbReference>
<organism evidence="2 3">
    <name type="scientific">Puccinia graminis f. sp. tritici (strain CRL 75-36-700-3 / race SCCL)</name>
    <name type="common">Black stem rust fungus</name>
    <dbReference type="NCBI Taxonomy" id="418459"/>
    <lineage>
        <taxon>Eukaryota</taxon>
        <taxon>Fungi</taxon>
        <taxon>Dikarya</taxon>
        <taxon>Basidiomycota</taxon>
        <taxon>Pucciniomycotina</taxon>
        <taxon>Pucciniomycetes</taxon>
        <taxon>Pucciniales</taxon>
        <taxon>Pucciniaceae</taxon>
        <taxon>Puccinia</taxon>
    </lineage>
</organism>
<sequence>MMSWRSSWDGSGGSCAHQRNPKTSKLQTHPIKGPGWPSGNHHPRKLGVSPATT</sequence>
<dbReference type="KEGG" id="pgr:PGTG_11087"/>
<dbReference type="InParanoid" id="E3KNC2"/>
<reference evidence="3" key="2">
    <citation type="journal article" date="2011" name="Proc. Natl. Acad. Sci. U.S.A.">
        <title>Obligate biotrophy features unraveled by the genomic analysis of rust fungi.</title>
        <authorList>
            <person name="Duplessis S."/>
            <person name="Cuomo C.A."/>
            <person name="Lin Y.-C."/>
            <person name="Aerts A."/>
            <person name="Tisserant E."/>
            <person name="Veneault-Fourrey C."/>
            <person name="Joly D.L."/>
            <person name="Hacquard S."/>
            <person name="Amselem J."/>
            <person name="Cantarel B.L."/>
            <person name="Chiu R."/>
            <person name="Coutinho P.M."/>
            <person name="Feau N."/>
            <person name="Field M."/>
            <person name="Frey P."/>
            <person name="Gelhaye E."/>
            <person name="Goldberg J."/>
            <person name="Grabherr M.G."/>
            <person name="Kodira C.D."/>
            <person name="Kohler A."/>
            <person name="Kuees U."/>
            <person name="Lindquist E.A."/>
            <person name="Lucas S.M."/>
            <person name="Mago R."/>
            <person name="Mauceli E."/>
            <person name="Morin E."/>
            <person name="Murat C."/>
            <person name="Pangilinan J.L."/>
            <person name="Park R."/>
            <person name="Pearson M."/>
            <person name="Quesneville H."/>
            <person name="Rouhier N."/>
            <person name="Sakthikumar S."/>
            <person name="Salamov A.A."/>
            <person name="Schmutz J."/>
            <person name="Selles B."/>
            <person name="Shapiro H."/>
            <person name="Tanguay P."/>
            <person name="Tuskan G.A."/>
            <person name="Henrissat B."/>
            <person name="Van de Peer Y."/>
            <person name="Rouze P."/>
            <person name="Ellis J.G."/>
            <person name="Dodds P.N."/>
            <person name="Schein J.E."/>
            <person name="Zhong S."/>
            <person name="Hamelin R.C."/>
            <person name="Grigoriev I.V."/>
            <person name="Szabo L.J."/>
            <person name="Martin F."/>
        </authorList>
    </citation>
    <scope>NUCLEOTIDE SEQUENCE [LARGE SCALE GENOMIC DNA]</scope>
    <source>
        <strain evidence="3">CRL 75-36-700-3 / race SCCL</strain>
    </source>
</reference>
<evidence type="ECO:0000256" key="1">
    <source>
        <dbReference type="SAM" id="MobiDB-lite"/>
    </source>
</evidence>
<reference key="1">
    <citation type="submission" date="2007-01" db="EMBL/GenBank/DDBJ databases">
        <title>The Genome Sequence of Puccinia graminis f. sp. tritici Strain CRL 75-36-700-3.</title>
        <authorList>
            <consortium name="The Broad Institute Genome Sequencing Platform"/>
            <person name="Birren B."/>
            <person name="Lander E."/>
            <person name="Galagan J."/>
            <person name="Nusbaum C."/>
            <person name="Devon K."/>
            <person name="Cuomo C."/>
            <person name="Jaffe D."/>
            <person name="Butler J."/>
            <person name="Alvarez P."/>
            <person name="Gnerre S."/>
            <person name="Grabherr M."/>
            <person name="Mauceli E."/>
            <person name="Brockman W."/>
            <person name="Young S."/>
            <person name="LaButti K."/>
            <person name="Sykes S."/>
            <person name="DeCaprio D."/>
            <person name="Crawford M."/>
            <person name="Koehrsen M."/>
            <person name="Engels R."/>
            <person name="Montgomery P."/>
            <person name="Pearson M."/>
            <person name="Howarth C."/>
            <person name="Larson L."/>
            <person name="White J."/>
            <person name="Zeng Q."/>
            <person name="Kodira C."/>
            <person name="Yandava C."/>
            <person name="Alvarado L."/>
            <person name="O'Leary S."/>
            <person name="Szabo L."/>
            <person name="Dean R."/>
            <person name="Schein J."/>
        </authorList>
    </citation>
    <scope>NUCLEOTIDE SEQUENCE</scope>
    <source>
        <strain>CRL 75-36-700-3</strain>
    </source>
</reference>
<dbReference type="HOGENOM" id="CLU_3069765_0_0_1"/>
<feature type="region of interest" description="Disordered" evidence="1">
    <location>
        <begin position="1"/>
        <end position="53"/>
    </location>
</feature>
<keyword evidence="3" id="KW-1185">Reference proteome</keyword>
<dbReference type="RefSeq" id="XP_003330177.1">
    <property type="nucleotide sequence ID" value="XM_003330129.1"/>
</dbReference>
<evidence type="ECO:0000313" key="2">
    <source>
        <dbReference type="EMBL" id="EFP85758.1"/>
    </source>
</evidence>
<name>E3KNC2_PUCGT</name>
<gene>
    <name evidence="2" type="ORF">PGTG_11087</name>
</gene>
<dbReference type="EMBL" id="DS178296">
    <property type="protein sequence ID" value="EFP85758.1"/>
    <property type="molecule type" value="Genomic_DNA"/>
</dbReference>
<protein>
    <submittedName>
        <fullName evidence="2">Uncharacterized protein</fullName>
    </submittedName>
</protein>
<dbReference type="GeneID" id="10544324"/>
<dbReference type="VEuPathDB" id="FungiDB:PGTG_11087"/>
<accession>E3KNC2</accession>